<gene>
    <name evidence="2" type="ORF">K431DRAFT_346433</name>
</gene>
<protein>
    <submittedName>
        <fullName evidence="2">Uncharacterized protein</fullName>
    </submittedName>
</protein>
<accession>A0A9P4UP33</accession>
<feature type="region of interest" description="Disordered" evidence="1">
    <location>
        <begin position="100"/>
        <end position="159"/>
    </location>
</feature>
<keyword evidence="3" id="KW-1185">Reference proteome</keyword>
<proteinExistence type="predicted"/>
<dbReference type="OrthoDB" id="3556832at2759"/>
<name>A0A9P4UP33_9PEZI</name>
<feature type="compositionally biased region" description="Basic and acidic residues" evidence="1">
    <location>
        <begin position="114"/>
        <end position="130"/>
    </location>
</feature>
<reference evidence="2" key="1">
    <citation type="journal article" date="2020" name="Stud. Mycol.">
        <title>101 Dothideomycetes genomes: a test case for predicting lifestyles and emergence of pathogens.</title>
        <authorList>
            <person name="Haridas S."/>
            <person name="Albert R."/>
            <person name="Binder M."/>
            <person name="Bloem J."/>
            <person name="Labutti K."/>
            <person name="Salamov A."/>
            <person name="Andreopoulos B."/>
            <person name="Baker S."/>
            <person name="Barry K."/>
            <person name="Bills G."/>
            <person name="Bluhm B."/>
            <person name="Cannon C."/>
            <person name="Castanera R."/>
            <person name="Culley D."/>
            <person name="Daum C."/>
            <person name="Ezra D."/>
            <person name="Gonzalez J."/>
            <person name="Henrissat B."/>
            <person name="Kuo A."/>
            <person name="Liang C."/>
            <person name="Lipzen A."/>
            <person name="Lutzoni F."/>
            <person name="Magnuson J."/>
            <person name="Mondo S."/>
            <person name="Nolan M."/>
            <person name="Ohm R."/>
            <person name="Pangilinan J."/>
            <person name="Park H.-J."/>
            <person name="Ramirez L."/>
            <person name="Alfaro M."/>
            <person name="Sun H."/>
            <person name="Tritt A."/>
            <person name="Yoshinaga Y."/>
            <person name="Zwiers L.-H."/>
            <person name="Turgeon B."/>
            <person name="Goodwin S."/>
            <person name="Spatafora J."/>
            <person name="Crous P."/>
            <person name="Grigoriev I."/>
        </authorList>
    </citation>
    <scope>NUCLEOTIDE SEQUENCE</scope>
    <source>
        <strain evidence="2">CBS 116435</strain>
    </source>
</reference>
<comment type="caution">
    <text evidence="2">The sequence shown here is derived from an EMBL/GenBank/DDBJ whole genome shotgun (WGS) entry which is preliminary data.</text>
</comment>
<dbReference type="EMBL" id="MU003791">
    <property type="protein sequence ID" value="KAF2721349.1"/>
    <property type="molecule type" value="Genomic_DNA"/>
</dbReference>
<feature type="compositionally biased region" description="Basic and acidic residues" evidence="1">
    <location>
        <begin position="144"/>
        <end position="159"/>
    </location>
</feature>
<evidence type="ECO:0000313" key="3">
    <source>
        <dbReference type="Proteomes" id="UP000799441"/>
    </source>
</evidence>
<evidence type="ECO:0000256" key="1">
    <source>
        <dbReference type="SAM" id="MobiDB-lite"/>
    </source>
</evidence>
<sequence>MPRYTGLDVTAKLVVSPLDQSVSNNIVLRQGSETQTDLRRIDSALSSGHQLPERSLGDALEYVGQADEFHFCVPCIAGEGFDRHLVSLLDQTRPKSTLSRATILSADGDTPLKSLDDTPEQRHQHFEPKPRQLCSSAALPSTSHGEKHERDGKAVEDSPTKQLFCSSHSESVGNSTYSPPMALDVIVSISTKTFLGGPQSQCGPQRRGKNLKMEVFLDGTFMDVAFVGSRYNKPREGLVSEGSDVHHFHGSALRAEAKTRGTNMSGRPPPSAVYLHALSLLGIPKDAVAQRDRFGIIDVVITAGTGKKYGPEDGYLTRPTRMDNPHRVGIGSKGVVDTTVGGTASHIASSFELQKHSTVEATNKAQANGSIVINDGSTTRVEQLHGHNSEQSLMPIQSISKTEGRSTYSCGPAALDATTQLNPAHQDTQQKKQKLGGTIGDFPPPHEGAVIPYPQTSAMLKTTVCAGIETSSAQDGNVILVGRQSCPDWPLLEHDTTPSRNLSAYRTRAAALARQSTLTPIKAIPHYLEAPSKLIALDAHSIGASNNPTQAYNTAYKVSGGQPSAISARLNGNPDPEHDGGFHSGQSEIQKSINLEHTEKCVIGLAPSHLQRQAAKARNGQFEEEQLVCGMRFLVV</sequence>
<evidence type="ECO:0000313" key="2">
    <source>
        <dbReference type="EMBL" id="KAF2721349.1"/>
    </source>
</evidence>
<feature type="compositionally biased region" description="Polar residues" evidence="1">
    <location>
        <begin position="133"/>
        <end position="143"/>
    </location>
</feature>
<organism evidence="2 3">
    <name type="scientific">Polychaeton citri CBS 116435</name>
    <dbReference type="NCBI Taxonomy" id="1314669"/>
    <lineage>
        <taxon>Eukaryota</taxon>
        <taxon>Fungi</taxon>
        <taxon>Dikarya</taxon>
        <taxon>Ascomycota</taxon>
        <taxon>Pezizomycotina</taxon>
        <taxon>Dothideomycetes</taxon>
        <taxon>Dothideomycetidae</taxon>
        <taxon>Capnodiales</taxon>
        <taxon>Capnodiaceae</taxon>
        <taxon>Polychaeton</taxon>
    </lineage>
</organism>
<dbReference type="AlphaFoldDB" id="A0A9P4UP33"/>
<dbReference type="Proteomes" id="UP000799441">
    <property type="component" value="Unassembled WGS sequence"/>
</dbReference>